<keyword evidence="1 2" id="KW-0195">Cyclin</keyword>
<dbReference type="EMBL" id="CAKOGP040000001">
    <property type="protein sequence ID" value="CAJ1892866.1"/>
    <property type="molecule type" value="Genomic_DNA"/>
</dbReference>
<gene>
    <name evidence="6" type="ORF">CYCCA115_LOCUS107</name>
</gene>
<feature type="compositionally biased region" description="Basic and acidic residues" evidence="3">
    <location>
        <begin position="308"/>
        <end position="320"/>
    </location>
</feature>
<feature type="region of interest" description="Disordered" evidence="3">
    <location>
        <begin position="304"/>
        <end position="334"/>
    </location>
</feature>
<dbReference type="PANTHER" id="PTHR10177">
    <property type="entry name" value="CYCLINS"/>
    <property type="match status" value="1"/>
</dbReference>
<dbReference type="Pfam" id="PF02984">
    <property type="entry name" value="Cyclin_C"/>
    <property type="match status" value="1"/>
</dbReference>
<evidence type="ECO:0000259" key="4">
    <source>
        <dbReference type="SMART" id="SM00385"/>
    </source>
</evidence>
<evidence type="ECO:0000256" key="1">
    <source>
        <dbReference type="ARBA" id="ARBA00023127"/>
    </source>
</evidence>
<feature type="domain" description="Cyclin C-terminal" evidence="5">
    <location>
        <begin position="193"/>
        <end position="327"/>
    </location>
</feature>
<dbReference type="SUPFAM" id="SSF47954">
    <property type="entry name" value="Cyclin-like"/>
    <property type="match status" value="2"/>
</dbReference>
<reference evidence="6" key="1">
    <citation type="submission" date="2023-08" db="EMBL/GenBank/DDBJ databases">
        <authorList>
            <person name="Audoor S."/>
            <person name="Bilcke G."/>
        </authorList>
    </citation>
    <scope>NUCLEOTIDE SEQUENCE</scope>
</reference>
<feature type="domain" description="Cyclin-like" evidence="4">
    <location>
        <begin position="91"/>
        <end position="184"/>
    </location>
</feature>
<protein>
    <recommendedName>
        <fullName evidence="8">Cyclin-like domain-containing protein</fullName>
    </recommendedName>
</protein>
<evidence type="ECO:0000313" key="6">
    <source>
        <dbReference type="EMBL" id="CAJ1892866.1"/>
    </source>
</evidence>
<feature type="compositionally biased region" description="Polar residues" evidence="3">
    <location>
        <begin position="321"/>
        <end position="334"/>
    </location>
</feature>
<dbReference type="InterPro" id="IPR036915">
    <property type="entry name" value="Cyclin-like_sf"/>
</dbReference>
<comment type="caution">
    <text evidence="6">The sequence shown here is derived from an EMBL/GenBank/DDBJ whole genome shotgun (WGS) entry which is preliminary data.</text>
</comment>
<dbReference type="AlphaFoldDB" id="A0AAD2CK31"/>
<dbReference type="CDD" id="cd20537">
    <property type="entry name" value="CYCLIN_CCNO-like_rpt2"/>
    <property type="match status" value="1"/>
</dbReference>
<evidence type="ECO:0000313" key="7">
    <source>
        <dbReference type="Proteomes" id="UP001295423"/>
    </source>
</evidence>
<dbReference type="Gene3D" id="1.10.472.10">
    <property type="entry name" value="Cyclin-like"/>
    <property type="match status" value="2"/>
</dbReference>
<organism evidence="6 7">
    <name type="scientific">Cylindrotheca closterium</name>
    <dbReference type="NCBI Taxonomy" id="2856"/>
    <lineage>
        <taxon>Eukaryota</taxon>
        <taxon>Sar</taxon>
        <taxon>Stramenopiles</taxon>
        <taxon>Ochrophyta</taxon>
        <taxon>Bacillariophyta</taxon>
        <taxon>Bacillariophyceae</taxon>
        <taxon>Bacillariophycidae</taxon>
        <taxon>Bacillariales</taxon>
        <taxon>Bacillariaceae</taxon>
        <taxon>Cylindrotheca</taxon>
    </lineage>
</organism>
<dbReference type="SMART" id="SM00385">
    <property type="entry name" value="CYCLIN"/>
    <property type="match status" value="1"/>
</dbReference>
<evidence type="ECO:0000259" key="5">
    <source>
        <dbReference type="SMART" id="SM01332"/>
    </source>
</evidence>
<accession>A0AAD2CK31</accession>
<comment type="similarity">
    <text evidence="2">Belongs to the cyclin family.</text>
</comment>
<dbReference type="InterPro" id="IPR006671">
    <property type="entry name" value="Cyclin_N"/>
</dbReference>
<sequence length="334" mass="38311">MVDAVERLNVLLTQEDVSYRTLDYLGRLRHLANEELASAGEPMDSDASSPPSPKKRKGADGEYTEVNAQGERCRGPPTSVINKHWREKICEWAYQVVDHFQLQREVVSIAMNHLDRYLADYPFTVDKNKFQLLAMTCLYLSIKLNVYKHLLIPGSKSTMDSILQLSRGFFTLTEMEEMENDILQRLQWHVHPPSPQAFVKHFLYLIGIEDTELLDVSQFMVELSIMDYYFVDYKSSEVAIASIMNALQRRSPNDKDKAPIHDEYYPNLMGPVPRSLFDYDTSKVRECRDRLHLIFMQANGHVPAAAEEGDRTPRKAESDAIRTTSPVSVMTPMS</sequence>
<feature type="region of interest" description="Disordered" evidence="3">
    <location>
        <begin position="36"/>
        <end position="77"/>
    </location>
</feature>
<dbReference type="InterPro" id="IPR039361">
    <property type="entry name" value="Cyclin"/>
</dbReference>
<dbReference type="FunFam" id="1.10.472.10:FF:000093">
    <property type="entry name" value="Predicted protein"/>
    <property type="match status" value="1"/>
</dbReference>
<dbReference type="Proteomes" id="UP001295423">
    <property type="component" value="Unassembled WGS sequence"/>
</dbReference>
<name>A0AAD2CK31_9STRA</name>
<dbReference type="SMART" id="SM01332">
    <property type="entry name" value="Cyclin_C"/>
    <property type="match status" value="1"/>
</dbReference>
<dbReference type="InterPro" id="IPR013763">
    <property type="entry name" value="Cyclin-like_dom"/>
</dbReference>
<evidence type="ECO:0008006" key="8">
    <source>
        <dbReference type="Google" id="ProtNLM"/>
    </source>
</evidence>
<evidence type="ECO:0000256" key="3">
    <source>
        <dbReference type="SAM" id="MobiDB-lite"/>
    </source>
</evidence>
<dbReference type="Pfam" id="PF00134">
    <property type="entry name" value="Cyclin_N"/>
    <property type="match status" value="1"/>
</dbReference>
<proteinExistence type="inferred from homology"/>
<dbReference type="InterPro" id="IPR004367">
    <property type="entry name" value="Cyclin_C-dom"/>
</dbReference>
<keyword evidence="7" id="KW-1185">Reference proteome</keyword>
<evidence type="ECO:0000256" key="2">
    <source>
        <dbReference type="RuleBase" id="RU000383"/>
    </source>
</evidence>